<organism evidence="2 3">
    <name type="scientific">Trypanosoma cruzi</name>
    <dbReference type="NCBI Taxonomy" id="5693"/>
    <lineage>
        <taxon>Eukaryota</taxon>
        <taxon>Discoba</taxon>
        <taxon>Euglenozoa</taxon>
        <taxon>Kinetoplastea</taxon>
        <taxon>Metakinetoplastina</taxon>
        <taxon>Trypanosomatida</taxon>
        <taxon>Trypanosomatidae</taxon>
        <taxon>Trypanosoma</taxon>
        <taxon>Schizotrypanum</taxon>
    </lineage>
</organism>
<comment type="caution">
    <text evidence="2">The sequence shown here is derived from an EMBL/GenBank/DDBJ whole genome shotgun (WGS) entry which is preliminary data.</text>
</comment>
<keyword evidence="1" id="KW-1133">Transmembrane helix</keyword>
<keyword evidence="1" id="KW-0472">Membrane</keyword>
<proteinExistence type="predicted"/>
<dbReference type="EMBL" id="PRFC01000064">
    <property type="protein sequence ID" value="PWV10859.1"/>
    <property type="molecule type" value="Genomic_DNA"/>
</dbReference>
<accession>A0A2V2WT50</accession>
<evidence type="ECO:0000313" key="2">
    <source>
        <dbReference type="EMBL" id="PWV10859.1"/>
    </source>
</evidence>
<feature type="transmembrane region" description="Helical" evidence="1">
    <location>
        <begin position="194"/>
        <end position="213"/>
    </location>
</feature>
<dbReference type="VEuPathDB" id="TriTrypDB:C3747_64g2"/>
<sequence length="222" mass="26400">MGSRACIYYMHIACTYTHYYHTITTTITTTHTVTEEPQKEASRCTQWHTLKRREMRNIYYIHYTHTHICIGNTPHTCVRFPPRRAEVYNNTYIHIYAILTSILYFSQKRQLRIHTHSKQAQNNTTQQNTYTRVLLLSGHLVLGLASGLEAFSREPPCDSVGALAVRQTPETRGTAWEFLSYYPILPSRYLRDPFTISHTYYIYMYLFYFFPFLQKKKTKQKW</sequence>
<gene>
    <name evidence="2" type="ORF">C3747_64g2</name>
</gene>
<reference evidence="2 3" key="1">
    <citation type="journal article" date="2018" name="Microb. Genom.">
        <title>Expanding an expanded genome: long-read sequencing of Trypanosoma cruzi.</title>
        <authorList>
            <person name="Berna L."/>
            <person name="Rodriguez M."/>
            <person name="Chiribao M.L."/>
            <person name="Parodi-Talice A."/>
            <person name="Pita S."/>
            <person name="Rijo G."/>
            <person name="Alvarez-Valin F."/>
            <person name="Robello C."/>
        </authorList>
    </citation>
    <scope>NUCLEOTIDE SEQUENCE [LARGE SCALE GENOMIC DNA]</scope>
    <source>
        <strain evidence="2 3">TCC</strain>
    </source>
</reference>
<evidence type="ECO:0000256" key="1">
    <source>
        <dbReference type="SAM" id="Phobius"/>
    </source>
</evidence>
<keyword evidence="1" id="KW-0812">Transmembrane</keyword>
<dbReference type="AlphaFoldDB" id="A0A2V2WT50"/>
<protein>
    <submittedName>
        <fullName evidence="2">Uncharacterized protein</fullName>
    </submittedName>
</protein>
<dbReference type="Proteomes" id="UP000246078">
    <property type="component" value="Unassembled WGS sequence"/>
</dbReference>
<evidence type="ECO:0000313" key="3">
    <source>
        <dbReference type="Proteomes" id="UP000246078"/>
    </source>
</evidence>
<name>A0A2V2WT50_TRYCR</name>